<dbReference type="InterPro" id="IPR015421">
    <property type="entry name" value="PyrdxlP-dep_Trfase_major"/>
</dbReference>
<dbReference type="PANTHER" id="PTHR11999">
    <property type="entry name" value="GROUP II PYRIDOXAL-5-PHOSPHATE DECARBOXYLASE"/>
    <property type="match status" value="1"/>
</dbReference>
<reference evidence="7 8" key="1">
    <citation type="submission" date="2024-02" db="EMBL/GenBank/DDBJ databases">
        <title>High-quality chromosome-scale genome assembly of Pensacola bahiagrass (Paspalum notatum Flugge var. saurae).</title>
        <authorList>
            <person name="Vega J.M."/>
            <person name="Podio M."/>
            <person name="Orjuela J."/>
            <person name="Siena L.A."/>
            <person name="Pessino S.C."/>
            <person name="Combes M.C."/>
            <person name="Mariac C."/>
            <person name="Albertini E."/>
            <person name="Pupilli F."/>
            <person name="Ortiz J.P.A."/>
            <person name="Leblanc O."/>
        </authorList>
    </citation>
    <scope>NUCLEOTIDE SEQUENCE [LARGE SCALE GENOMIC DNA]</scope>
    <source>
        <strain evidence="7">R1</strain>
        <tissue evidence="7">Leaf</tissue>
    </source>
</reference>
<organism evidence="7 8">
    <name type="scientific">Paspalum notatum var. saurae</name>
    <dbReference type="NCBI Taxonomy" id="547442"/>
    <lineage>
        <taxon>Eukaryota</taxon>
        <taxon>Viridiplantae</taxon>
        <taxon>Streptophyta</taxon>
        <taxon>Embryophyta</taxon>
        <taxon>Tracheophyta</taxon>
        <taxon>Spermatophyta</taxon>
        <taxon>Magnoliopsida</taxon>
        <taxon>Liliopsida</taxon>
        <taxon>Poales</taxon>
        <taxon>Poaceae</taxon>
        <taxon>PACMAD clade</taxon>
        <taxon>Panicoideae</taxon>
        <taxon>Andropogonodae</taxon>
        <taxon>Paspaleae</taxon>
        <taxon>Paspalinae</taxon>
        <taxon>Paspalum</taxon>
    </lineage>
</organism>
<dbReference type="GO" id="GO:0016831">
    <property type="term" value="F:carboxy-lyase activity"/>
    <property type="evidence" value="ECO:0007669"/>
    <property type="project" value="UniProtKB-KW"/>
</dbReference>
<evidence type="ECO:0000256" key="3">
    <source>
        <dbReference type="ARBA" id="ARBA00022898"/>
    </source>
</evidence>
<comment type="similarity">
    <text evidence="5">Belongs to the group II decarboxylase family.</text>
</comment>
<keyword evidence="3 5" id="KW-0663">Pyridoxal phosphate</keyword>
<dbReference type="AlphaFoldDB" id="A0AAQ3XJN7"/>
<evidence type="ECO:0000256" key="5">
    <source>
        <dbReference type="RuleBase" id="RU000382"/>
    </source>
</evidence>
<protein>
    <recommendedName>
        <fullName evidence="9">Aromatic-L-amino-acid decarboxylase</fullName>
    </recommendedName>
</protein>
<dbReference type="InterPro" id="IPR015424">
    <property type="entry name" value="PyrdxlP-dep_Trfase"/>
</dbReference>
<evidence type="ECO:0000256" key="6">
    <source>
        <dbReference type="SAM" id="MobiDB-lite"/>
    </source>
</evidence>
<keyword evidence="8" id="KW-1185">Reference proteome</keyword>
<dbReference type="GO" id="GO:0030170">
    <property type="term" value="F:pyridoxal phosphate binding"/>
    <property type="evidence" value="ECO:0007669"/>
    <property type="project" value="InterPro"/>
</dbReference>
<dbReference type="SUPFAM" id="SSF53383">
    <property type="entry name" value="PLP-dependent transferases"/>
    <property type="match status" value="1"/>
</dbReference>
<dbReference type="Pfam" id="PF00282">
    <property type="entry name" value="Pyridoxal_deC"/>
    <property type="match status" value="1"/>
</dbReference>
<evidence type="ECO:0000313" key="7">
    <source>
        <dbReference type="EMBL" id="WVZ99207.1"/>
    </source>
</evidence>
<proteinExistence type="inferred from homology"/>
<dbReference type="PRINTS" id="PR00800">
    <property type="entry name" value="YHDCRBOXLASE"/>
</dbReference>
<sequence length="226" mass="24049">MANLNLADSTTTASNGTTASATPSFAQPPLDADEFRRQGRLFVDFIADYYTRIDEYPVRPAVAPGFLARLLPDTAPARPEAADALAAALRDVRDLILPGVTHWQSPRHFAHFAATASNAGALGEALAAGLNINPFTWAASPAATELEVVVMDWLGKALHLPETLLFSGGGGGTLLGTSCEAMLCAIVAARDRKRAGRGPRGLLLRPDPLLLPEGRAHRRRSPRKLP</sequence>
<comment type="cofactor">
    <cofactor evidence="1 5">
        <name>pyridoxal 5'-phosphate</name>
        <dbReference type="ChEBI" id="CHEBI:597326"/>
    </cofactor>
</comment>
<dbReference type="GO" id="GO:0019752">
    <property type="term" value="P:carboxylic acid metabolic process"/>
    <property type="evidence" value="ECO:0007669"/>
    <property type="project" value="InterPro"/>
</dbReference>
<accession>A0AAQ3XJN7</accession>
<dbReference type="Proteomes" id="UP001341281">
    <property type="component" value="Chromosome 10"/>
</dbReference>
<evidence type="ECO:0000256" key="4">
    <source>
        <dbReference type="ARBA" id="ARBA00023239"/>
    </source>
</evidence>
<feature type="compositionally biased region" description="Low complexity" evidence="6">
    <location>
        <begin position="7"/>
        <end position="24"/>
    </location>
</feature>
<name>A0AAQ3XJN7_PASNO</name>
<dbReference type="InterPro" id="IPR010977">
    <property type="entry name" value="Aromatic_deC"/>
</dbReference>
<evidence type="ECO:0008006" key="9">
    <source>
        <dbReference type="Google" id="ProtNLM"/>
    </source>
</evidence>
<dbReference type="GO" id="GO:0005737">
    <property type="term" value="C:cytoplasm"/>
    <property type="evidence" value="ECO:0007669"/>
    <property type="project" value="TreeGrafter"/>
</dbReference>
<dbReference type="PANTHER" id="PTHR11999:SF175">
    <property type="entry name" value="OS05G0510600 PROTEIN"/>
    <property type="match status" value="1"/>
</dbReference>
<evidence type="ECO:0000313" key="8">
    <source>
        <dbReference type="Proteomes" id="UP001341281"/>
    </source>
</evidence>
<evidence type="ECO:0000256" key="2">
    <source>
        <dbReference type="ARBA" id="ARBA00022793"/>
    </source>
</evidence>
<dbReference type="InterPro" id="IPR002129">
    <property type="entry name" value="PyrdxlP-dep_de-COase"/>
</dbReference>
<keyword evidence="2" id="KW-0210">Decarboxylase</keyword>
<keyword evidence="4 5" id="KW-0456">Lyase</keyword>
<evidence type="ECO:0000256" key="1">
    <source>
        <dbReference type="ARBA" id="ARBA00001933"/>
    </source>
</evidence>
<dbReference type="Gene3D" id="3.40.640.10">
    <property type="entry name" value="Type I PLP-dependent aspartate aminotransferase-like (Major domain)"/>
    <property type="match status" value="1"/>
</dbReference>
<dbReference type="GO" id="GO:0006520">
    <property type="term" value="P:amino acid metabolic process"/>
    <property type="evidence" value="ECO:0007669"/>
    <property type="project" value="InterPro"/>
</dbReference>
<dbReference type="EMBL" id="CP144754">
    <property type="protein sequence ID" value="WVZ99207.1"/>
    <property type="molecule type" value="Genomic_DNA"/>
</dbReference>
<dbReference type="Gene3D" id="1.20.1340.10">
    <property type="entry name" value="dopa decarboxylase, N-terminal domain"/>
    <property type="match status" value="1"/>
</dbReference>
<feature type="region of interest" description="Disordered" evidence="6">
    <location>
        <begin position="1"/>
        <end position="30"/>
    </location>
</feature>
<gene>
    <name evidence="7" type="ORF">U9M48_044536</name>
</gene>